<dbReference type="Proteomes" id="UP001401887">
    <property type="component" value="Unassembled WGS sequence"/>
</dbReference>
<feature type="chain" id="PRO_5045121287" evidence="1">
    <location>
        <begin position="24"/>
        <end position="136"/>
    </location>
</feature>
<gene>
    <name evidence="2" type="ORF">Dcar01_02712</name>
</gene>
<evidence type="ECO:0000313" key="2">
    <source>
        <dbReference type="EMBL" id="GAA5513963.1"/>
    </source>
</evidence>
<proteinExistence type="predicted"/>
<keyword evidence="1" id="KW-0732">Signal</keyword>
<sequence>MTTLPISRAVALAAILLGTSGRAASPIGVQVRQLPGGVALKSLNSAHSTTFLCVAGSSGLRVYLSAVNLKVTLRQASLYPRLGEIGPGGAPDAPVAGGEVRLRCENGLLKLEAGSDITLINSDDAPTRDAPAPGHT</sequence>
<feature type="signal peptide" evidence="1">
    <location>
        <begin position="1"/>
        <end position="23"/>
    </location>
</feature>
<comment type="caution">
    <text evidence="2">The sequence shown here is derived from an EMBL/GenBank/DDBJ whole genome shotgun (WGS) entry which is preliminary data.</text>
</comment>
<name>A0ABP9WBK7_9DEIO</name>
<dbReference type="EMBL" id="BAABRP010000012">
    <property type="protein sequence ID" value="GAA5513963.1"/>
    <property type="molecule type" value="Genomic_DNA"/>
</dbReference>
<evidence type="ECO:0000313" key="3">
    <source>
        <dbReference type="Proteomes" id="UP001401887"/>
    </source>
</evidence>
<evidence type="ECO:0000256" key="1">
    <source>
        <dbReference type="SAM" id="SignalP"/>
    </source>
</evidence>
<reference evidence="2 3" key="1">
    <citation type="submission" date="2024-02" db="EMBL/GenBank/DDBJ databases">
        <title>Deinococcus carri NBRC 110142.</title>
        <authorList>
            <person name="Ichikawa N."/>
            <person name="Katano-Makiyama Y."/>
            <person name="Hidaka K."/>
        </authorList>
    </citation>
    <scope>NUCLEOTIDE SEQUENCE [LARGE SCALE GENOMIC DNA]</scope>
    <source>
        <strain evidence="2 3">NBRC 110142</strain>
    </source>
</reference>
<keyword evidence="3" id="KW-1185">Reference proteome</keyword>
<organism evidence="2 3">
    <name type="scientific">Deinococcus carri</name>
    <dbReference type="NCBI Taxonomy" id="1211323"/>
    <lineage>
        <taxon>Bacteria</taxon>
        <taxon>Thermotogati</taxon>
        <taxon>Deinococcota</taxon>
        <taxon>Deinococci</taxon>
        <taxon>Deinococcales</taxon>
        <taxon>Deinococcaceae</taxon>
        <taxon>Deinococcus</taxon>
    </lineage>
</organism>
<protein>
    <submittedName>
        <fullName evidence="2">Uncharacterized protein</fullName>
    </submittedName>
</protein>
<accession>A0ABP9WBK7</accession>
<dbReference type="RefSeq" id="WP_345466088.1">
    <property type="nucleotide sequence ID" value="NZ_BAABRP010000012.1"/>
</dbReference>